<dbReference type="PROSITE" id="PS51186">
    <property type="entry name" value="GNAT"/>
    <property type="match status" value="1"/>
</dbReference>
<feature type="domain" description="N-acetyltransferase" evidence="1">
    <location>
        <begin position="18"/>
        <end position="150"/>
    </location>
</feature>
<dbReference type="GO" id="GO:0016746">
    <property type="term" value="F:acyltransferase activity"/>
    <property type="evidence" value="ECO:0007669"/>
    <property type="project" value="UniProtKB-KW"/>
</dbReference>
<organism evidence="2 3">
    <name type="scientific">Amycolatopsis silviterrae</name>
    <dbReference type="NCBI Taxonomy" id="1656914"/>
    <lineage>
        <taxon>Bacteria</taxon>
        <taxon>Bacillati</taxon>
        <taxon>Actinomycetota</taxon>
        <taxon>Actinomycetes</taxon>
        <taxon>Pseudonocardiales</taxon>
        <taxon>Pseudonocardiaceae</taxon>
        <taxon>Amycolatopsis</taxon>
    </lineage>
</organism>
<keyword evidence="2" id="KW-0012">Acyltransferase</keyword>
<comment type="caution">
    <text evidence="2">The sequence shown here is derived from an EMBL/GenBank/DDBJ whole genome shotgun (WGS) entry which is preliminary data.</text>
</comment>
<evidence type="ECO:0000313" key="2">
    <source>
        <dbReference type="EMBL" id="MFD2474440.1"/>
    </source>
</evidence>
<dbReference type="Gene3D" id="3.40.630.30">
    <property type="match status" value="1"/>
</dbReference>
<sequence length="201" mass="21008">MTTVMTAVRPATAGSVADLVRACSPESLSRRFTLGGAVEPDVVLSRYQRFLLAGTALIAEVSGAPAGLLNAVPEDDRRVELGLLVADGWQRRGIGRGLVGLAAEQWCGWTLHATVQEGNVAAEGLLRACGFRFVPGYGGENEYELTVTEETLDDGTAGARPDGLQRCAVAAYARSERHRNARSSGACRGAAGVAAALLPGR</sequence>
<name>A0ABW5HN87_9PSEU</name>
<protein>
    <submittedName>
        <fullName evidence="2">GNAT family N-acetyltransferase</fullName>
        <ecNumber evidence="2">2.3.-.-</ecNumber>
    </submittedName>
</protein>
<keyword evidence="3" id="KW-1185">Reference proteome</keyword>
<dbReference type="Proteomes" id="UP001597483">
    <property type="component" value="Unassembled WGS sequence"/>
</dbReference>
<dbReference type="SUPFAM" id="SSF55729">
    <property type="entry name" value="Acyl-CoA N-acyltransferases (Nat)"/>
    <property type="match status" value="1"/>
</dbReference>
<dbReference type="Pfam" id="PF00583">
    <property type="entry name" value="Acetyltransf_1"/>
    <property type="match status" value="1"/>
</dbReference>
<proteinExistence type="predicted"/>
<evidence type="ECO:0000313" key="3">
    <source>
        <dbReference type="Proteomes" id="UP001597483"/>
    </source>
</evidence>
<accession>A0ABW5HN87</accession>
<keyword evidence="2" id="KW-0808">Transferase</keyword>
<dbReference type="InterPro" id="IPR000182">
    <property type="entry name" value="GNAT_dom"/>
</dbReference>
<gene>
    <name evidence="2" type="ORF">ACFSVL_44020</name>
</gene>
<dbReference type="EMBL" id="JBHUKS010000038">
    <property type="protein sequence ID" value="MFD2474440.1"/>
    <property type="molecule type" value="Genomic_DNA"/>
</dbReference>
<reference evidence="3" key="1">
    <citation type="journal article" date="2019" name="Int. J. Syst. Evol. Microbiol.">
        <title>The Global Catalogue of Microorganisms (GCM) 10K type strain sequencing project: providing services to taxonomists for standard genome sequencing and annotation.</title>
        <authorList>
            <consortium name="The Broad Institute Genomics Platform"/>
            <consortium name="The Broad Institute Genome Sequencing Center for Infectious Disease"/>
            <person name="Wu L."/>
            <person name="Ma J."/>
        </authorList>
    </citation>
    <scope>NUCLEOTIDE SEQUENCE [LARGE SCALE GENOMIC DNA]</scope>
    <source>
        <strain evidence="3">CGMCC 4.7641</strain>
    </source>
</reference>
<dbReference type="InterPro" id="IPR016181">
    <property type="entry name" value="Acyl_CoA_acyltransferase"/>
</dbReference>
<evidence type="ECO:0000259" key="1">
    <source>
        <dbReference type="PROSITE" id="PS51186"/>
    </source>
</evidence>
<dbReference type="RefSeq" id="WP_378313720.1">
    <property type="nucleotide sequence ID" value="NZ_JBHUKS010000038.1"/>
</dbReference>
<dbReference type="EC" id="2.3.-.-" evidence="2"/>